<dbReference type="InterPro" id="IPR050309">
    <property type="entry name" value="Type-B_Carboxylest/Lipase"/>
</dbReference>
<evidence type="ECO:0000313" key="3">
    <source>
        <dbReference type="Proteomes" id="UP001217838"/>
    </source>
</evidence>
<accession>A0ABT5BMH1</accession>
<dbReference type="Proteomes" id="UP001217838">
    <property type="component" value="Unassembled WGS sequence"/>
</dbReference>
<gene>
    <name evidence="2" type="ORF">POL58_46575</name>
</gene>
<dbReference type="SUPFAM" id="SSF53474">
    <property type="entry name" value="alpha/beta-Hydrolases"/>
    <property type="match status" value="1"/>
</dbReference>
<evidence type="ECO:0000313" key="2">
    <source>
        <dbReference type="EMBL" id="MDC0675297.1"/>
    </source>
</evidence>
<dbReference type="InterPro" id="IPR029058">
    <property type="entry name" value="AB_hydrolase_fold"/>
</dbReference>
<dbReference type="InterPro" id="IPR002018">
    <property type="entry name" value="CarbesteraseB"/>
</dbReference>
<evidence type="ECO:0000259" key="1">
    <source>
        <dbReference type="Pfam" id="PF00135"/>
    </source>
</evidence>
<dbReference type="PANTHER" id="PTHR11559">
    <property type="entry name" value="CARBOXYLESTERASE"/>
    <property type="match status" value="1"/>
</dbReference>
<dbReference type="Pfam" id="PF00135">
    <property type="entry name" value="COesterase"/>
    <property type="match status" value="1"/>
</dbReference>
<protein>
    <submittedName>
        <fullName evidence="2">Carboxylesterase family protein</fullName>
    </submittedName>
</protein>
<name>A0ABT5BMH1_9BACT</name>
<feature type="domain" description="Carboxylesterase type B" evidence="1">
    <location>
        <begin position="27"/>
        <end position="520"/>
    </location>
</feature>
<sequence length="524" mass="56488">MMQRAAERLFGVGAALSLALACSTSDESIVETDAGRVRGTLTDEVRLFQGIPYGAPPVGELRWQAPRPASAWTELRDATRPGNRCPQVGTVYVDIDSDTEDCLYLNVTTPRAPGSPRPVMVWIHGDGAIGSGDLFDARRLASEGDVVVVTINYRLGVFGAFVYPGLEGSGALGLQDQQLALQWVQRNAAAFGGDPDNVTLFGVSYGATATTAHMTSPAADGLFHRAILQSGEALMDIVPGSMGPAVPADPYLMWATRAEQEPLGLYVAEQLGCSDPATALACLRGLSVAQILAVPAIMHMFQPYVPGDEILPENPGEALRAGRFRAMPVLAGHTRDEHRMFVGLFHDLAGAPVSAEQYPDLLATAFGAQAEAVAAIYPLADFASPGTAWAQLLTDRLWARTTFEQNAVFAERAPVYFYEFAEESVHDLPFSAELRTGALHADEGEYLFGDGSSLTPPRLRLSEAMIRYWANFARTGDPNGEQLPTWDRFTAATPNVLALAAEEGAIRPTDHRTEHKLEFWATQP</sequence>
<dbReference type="PROSITE" id="PS51257">
    <property type="entry name" value="PROKAR_LIPOPROTEIN"/>
    <property type="match status" value="1"/>
</dbReference>
<comment type="caution">
    <text evidence="2">The sequence shown here is derived from an EMBL/GenBank/DDBJ whole genome shotgun (WGS) entry which is preliminary data.</text>
</comment>
<dbReference type="Gene3D" id="3.40.50.1820">
    <property type="entry name" value="alpha/beta hydrolase"/>
    <property type="match status" value="1"/>
</dbReference>
<proteinExistence type="predicted"/>
<reference evidence="2 3" key="1">
    <citation type="submission" date="2022-11" db="EMBL/GenBank/DDBJ databases">
        <title>Minimal conservation of predation-associated metabolite biosynthetic gene clusters underscores biosynthetic potential of Myxococcota including descriptions for ten novel species: Archangium lansinium sp. nov., Myxococcus landrumus sp. nov., Nannocystis bai.</title>
        <authorList>
            <person name="Ahearne A."/>
            <person name="Stevens C."/>
            <person name="Dowd S."/>
        </authorList>
    </citation>
    <scope>NUCLEOTIDE SEQUENCE [LARGE SCALE GENOMIC DNA]</scope>
    <source>
        <strain evidence="2 3">NCELM</strain>
    </source>
</reference>
<keyword evidence="3" id="KW-1185">Reference proteome</keyword>
<organism evidence="2 3">
    <name type="scientific">Nannocystis radixulma</name>
    <dbReference type="NCBI Taxonomy" id="2995305"/>
    <lineage>
        <taxon>Bacteria</taxon>
        <taxon>Pseudomonadati</taxon>
        <taxon>Myxococcota</taxon>
        <taxon>Polyangia</taxon>
        <taxon>Nannocystales</taxon>
        <taxon>Nannocystaceae</taxon>
        <taxon>Nannocystis</taxon>
    </lineage>
</organism>
<dbReference type="EMBL" id="JAQNDN010000027">
    <property type="protein sequence ID" value="MDC0675297.1"/>
    <property type="molecule type" value="Genomic_DNA"/>
</dbReference>